<dbReference type="PANTHER" id="PTHR13914">
    <property type="entry name" value="PROLINE OXIDASE"/>
    <property type="match status" value="1"/>
</dbReference>
<gene>
    <name evidence="3" type="primary">putA</name>
    <name evidence="3" type="ORF">FUAX_30370</name>
</gene>
<dbReference type="PANTHER" id="PTHR13914:SF0">
    <property type="entry name" value="PROLINE DEHYDROGENASE 1, MITOCHONDRIAL"/>
    <property type="match status" value="1"/>
</dbReference>
<keyword evidence="4" id="KW-1185">Reference proteome</keyword>
<dbReference type="EMBL" id="AP025314">
    <property type="protein sequence ID" value="BDD10605.1"/>
    <property type="molecule type" value="Genomic_DNA"/>
</dbReference>
<sequence>MNQLAIMNFENTKIAFSPKSNNDLKQAYFLFSSMKSPSLVKFGTSCINLALKLHLPIEGIIRKTLFRQFCGGVSITDSQSTIETLGKFGVGTILDYSVEGADSKESHKHTVEEVLRTIALAKDNDHMPFCVFKPTGIGSATLMEKIQLKEPLTEAEREEFQEIRNNFDRICTKAHDNDVRLFIDAEDSWYQEPIDMLVYEMMEKHNRKKAIVFNTFQMYRTNMLERLSEAVSKAEKDGYYFGAKLVRGAYMEKERERAEEKGYADPIMPNHEATNKQFDDGIRLCFEHRDFVSVACCSHNESSNKLLAGLIEENDLSQTDPRFYFAQLYGMSDHISYNLAEAGFNVAKYVPYGPVRETMPYLFRRAEENTSVAGQTGRELKLIQQELKRRKNEK</sequence>
<dbReference type="InterPro" id="IPR002872">
    <property type="entry name" value="Proline_DH_dom"/>
</dbReference>
<proteinExistence type="predicted"/>
<organism evidence="3 4">
    <name type="scientific">Fulvitalea axinellae</name>
    <dbReference type="NCBI Taxonomy" id="1182444"/>
    <lineage>
        <taxon>Bacteria</taxon>
        <taxon>Pseudomonadati</taxon>
        <taxon>Bacteroidota</taxon>
        <taxon>Cytophagia</taxon>
        <taxon>Cytophagales</taxon>
        <taxon>Persicobacteraceae</taxon>
        <taxon>Fulvitalea</taxon>
    </lineage>
</organism>
<reference evidence="3 4" key="1">
    <citation type="submission" date="2021-12" db="EMBL/GenBank/DDBJ databases">
        <title>Genome sequencing of bacteria with rrn-lacking chromosome and rrn-plasmid.</title>
        <authorList>
            <person name="Anda M."/>
            <person name="Iwasaki W."/>
        </authorList>
    </citation>
    <scope>NUCLEOTIDE SEQUENCE [LARGE SCALE GENOMIC DNA]</scope>
    <source>
        <strain evidence="3 4">DSM 100852</strain>
    </source>
</reference>
<evidence type="ECO:0000259" key="2">
    <source>
        <dbReference type="Pfam" id="PF01619"/>
    </source>
</evidence>
<keyword evidence="1" id="KW-0560">Oxidoreductase</keyword>
<dbReference type="InterPro" id="IPR029041">
    <property type="entry name" value="FAD-linked_oxidoreductase-like"/>
</dbReference>
<name>A0AAU9DDR6_9BACT</name>
<dbReference type="InterPro" id="IPR015659">
    <property type="entry name" value="Proline_oxidase"/>
</dbReference>
<dbReference type="Gene3D" id="3.20.20.220">
    <property type="match status" value="1"/>
</dbReference>
<evidence type="ECO:0000313" key="3">
    <source>
        <dbReference type="EMBL" id="BDD10605.1"/>
    </source>
</evidence>
<dbReference type="Proteomes" id="UP001348817">
    <property type="component" value="Chromosome"/>
</dbReference>
<evidence type="ECO:0000313" key="4">
    <source>
        <dbReference type="Proteomes" id="UP001348817"/>
    </source>
</evidence>
<dbReference type="SUPFAM" id="SSF51730">
    <property type="entry name" value="FAD-linked oxidoreductase"/>
    <property type="match status" value="1"/>
</dbReference>
<dbReference type="GO" id="GO:0010133">
    <property type="term" value="P:L-proline catabolic process to L-glutamate"/>
    <property type="evidence" value="ECO:0007669"/>
    <property type="project" value="TreeGrafter"/>
</dbReference>
<dbReference type="AlphaFoldDB" id="A0AAU9DDR6"/>
<dbReference type="GO" id="GO:0004657">
    <property type="term" value="F:proline dehydrogenase activity"/>
    <property type="evidence" value="ECO:0007669"/>
    <property type="project" value="InterPro"/>
</dbReference>
<feature type="domain" description="Proline dehydrogenase" evidence="2">
    <location>
        <begin position="80"/>
        <end position="376"/>
    </location>
</feature>
<dbReference type="Pfam" id="PF01619">
    <property type="entry name" value="Pro_dh"/>
    <property type="match status" value="1"/>
</dbReference>
<evidence type="ECO:0000256" key="1">
    <source>
        <dbReference type="ARBA" id="ARBA00023002"/>
    </source>
</evidence>
<protein>
    <submittedName>
        <fullName evidence="3">Proline dehydrogenase</fullName>
    </submittedName>
</protein>
<dbReference type="RefSeq" id="WP_338392149.1">
    <property type="nucleotide sequence ID" value="NZ_AP025314.1"/>
</dbReference>
<dbReference type="GO" id="GO:0071949">
    <property type="term" value="F:FAD binding"/>
    <property type="evidence" value="ECO:0007669"/>
    <property type="project" value="TreeGrafter"/>
</dbReference>
<accession>A0AAU9DDR6</accession>
<dbReference type="KEGG" id="fax:FUAX_30370"/>